<proteinExistence type="predicted"/>
<protein>
    <recommendedName>
        <fullName evidence="3">Peptidase aspartic putative domain-containing protein</fullName>
    </recommendedName>
</protein>
<sequence length="300" mass="34545">MLVHFRLRPLSGGPRKLIEALTTKILCDDIFQPRISARGWPHLRDLGLADDEEEDLTIHVVICVDYFFRMLGSTILPTPTVPADKSADTECYQLLPKFWELEATGISSEEQSLSGLEREEFERNLSFNGVRYAVRLLWRRNGSILPNNYSVAQKRLSLVQRKLKHDPKRWREYAAVIQSYLDNGWAEEAPDAGPLGRTWYLPHHAVYQKGSSGEVKCRIVFDGSARFRDISLNELLDTGPKLQADLFGILIRFRRYRIGLQADIQKMCLQVALHEADRDVCRFLWSEPGENEPPKTYRLT</sequence>
<dbReference type="EMBL" id="JYDL01000053">
    <property type="protein sequence ID" value="KRX19962.1"/>
    <property type="molecule type" value="Genomic_DNA"/>
</dbReference>
<evidence type="ECO:0000313" key="2">
    <source>
        <dbReference type="Proteomes" id="UP000054630"/>
    </source>
</evidence>
<name>A0A0V0S0I1_9BILA</name>
<gene>
    <name evidence="1" type="ORF">T07_11739</name>
</gene>
<accession>A0A0V0S0I1</accession>
<keyword evidence="2" id="KW-1185">Reference proteome</keyword>
<dbReference type="PANTHER" id="PTHR47331">
    <property type="entry name" value="PHD-TYPE DOMAIN-CONTAINING PROTEIN"/>
    <property type="match status" value="1"/>
</dbReference>
<dbReference type="AlphaFoldDB" id="A0A0V0S0I1"/>
<dbReference type="InterPro" id="IPR043502">
    <property type="entry name" value="DNA/RNA_pol_sf"/>
</dbReference>
<comment type="caution">
    <text evidence="1">The sequence shown here is derived from an EMBL/GenBank/DDBJ whole genome shotgun (WGS) entry which is preliminary data.</text>
</comment>
<organism evidence="1 2">
    <name type="scientific">Trichinella nelsoni</name>
    <dbReference type="NCBI Taxonomy" id="6336"/>
    <lineage>
        <taxon>Eukaryota</taxon>
        <taxon>Metazoa</taxon>
        <taxon>Ecdysozoa</taxon>
        <taxon>Nematoda</taxon>
        <taxon>Enoplea</taxon>
        <taxon>Dorylaimia</taxon>
        <taxon>Trichinellida</taxon>
        <taxon>Trichinellidae</taxon>
        <taxon>Trichinella</taxon>
    </lineage>
</organism>
<dbReference type="OrthoDB" id="5920525at2759"/>
<dbReference type="PANTHER" id="PTHR47331:SF5">
    <property type="entry name" value="RIBONUCLEASE H"/>
    <property type="match status" value="1"/>
</dbReference>
<reference evidence="1 2" key="1">
    <citation type="submission" date="2015-01" db="EMBL/GenBank/DDBJ databases">
        <title>Evolution of Trichinella species and genotypes.</title>
        <authorList>
            <person name="Korhonen P.K."/>
            <person name="Edoardo P."/>
            <person name="Giuseppe L.R."/>
            <person name="Gasser R.B."/>
        </authorList>
    </citation>
    <scope>NUCLEOTIDE SEQUENCE [LARGE SCALE GENOMIC DNA]</scope>
    <source>
        <strain evidence="1">ISS37</strain>
    </source>
</reference>
<evidence type="ECO:0000313" key="1">
    <source>
        <dbReference type="EMBL" id="KRX19962.1"/>
    </source>
</evidence>
<dbReference type="Proteomes" id="UP000054630">
    <property type="component" value="Unassembled WGS sequence"/>
</dbReference>
<evidence type="ECO:0008006" key="3">
    <source>
        <dbReference type="Google" id="ProtNLM"/>
    </source>
</evidence>
<dbReference type="SUPFAM" id="SSF56672">
    <property type="entry name" value="DNA/RNA polymerases"/>
    <property type="match status" value="1"/>
</dbReference>